<dbReference type="AlphaFoldDB" id="D0KXV8"/>
<dbReference type="OrthoDB" id="159409at2"/>
<proteinExistence type="predicted"/>
<evidence type="ECO:0000313" key="2">
    <source>
        <dbReference type="Proteomes" id="UP000009102"/>
    </source>
</evidence>
<accession>D0KXV8</accession>
<dbReference type="EMBL" id="CP001801">
    <property type="protein sequence ID" value="ACX95281.1"/>
    <property type="molecule type" value="Genomic_DNA"/>
</dbReference>
<organism evidence="1 2">
    <name type="scientific">Halothiobacillus neapolitanus (strain ATCC 23641 / DSM 15147 / CIP 104769 / NCIMB 8539 / c2)</name>
    <name type="common">Thiobacillus neapolitanus</name>
    <dbReference type="NCBI Taxonomy" id="555778"/>
    <lineage>
        <taxon>Bacteria</taxon>
        <taxon>Pseudomonadati</taxon>
        <taxon>Pseudomonadota</taxon>
        <taxon>Gammaproteobacteria</taxon>
        <taxon>Chromatiales</taxon>
        <taxon>Halothiobacillaceae</taxon>
        <taxon>Halothiobacillus</taxon>
    </lineage>
</organism>
<evidence type="ECO:0008006" key="3">
    <source>
        <dbReference type="Google" id="ProtNLM"/>
    </source>
</evidence>
<dbReference type="RefSeq" id="WP_012823317.1">
    <property type="nucleotide sequence ID" value="NC_013422.1"/>
</dbReference>
<evidence type="ECO:0000313" key="1">
    <source>
        <dbReference type="EMBL" id="ACX95281.1"/>
    </source>
</evidence>
<keyword evidence="2" id="KW-1185">Reference proteome</keyword>
<gene>
    <name evidence="1" type="ordered locus">Hneap_0424</name>
</gene>
<dbReference type="KEGG" id="hna:Hneap_0424"/>
<dbReference type="STRING" id="555778.Hneap_0424"/>
<dbReference type="SUPFAM" id="SSF56784">
    <property type="entry name" value="HAD-like"/>
    <property type="match status" value="1"/>
</dbReference>
<dbReference type="InterPro" id="IPR036412">
    <property type="entry name" value="HAD-like_sf"/>
</dbReference>
<name>D0KXV8_HALNC</name>
<dbReference type="Proteomes" id="UP000009102">
    <property type="component" value="Chromosome"/>
</dbReference>
<protein>
    <recommendedName>
        <fullName evidence="3">ATPase P</fullName>
    </recommendedName>
</protein>
<dbReference type="eggNOG" id="COG4087">
    <property type="taxonomic scope" value="Bacteria"/>
</dbReference>
<reference evidence="1 2" key="1">
    <citation type="submission" date="2009-10" db="EMBL/GenBank/DDBJ databases">
        <title>Complete sequence of Halothiobacillus neapolitanus c2.</title>
        <authorList>
            <consortium name="US DOE Joint Genome Institute"/>
            <person name="Lucas S."/>
            <person name="Copeland A."/>
            <person name="Lapidus A."/>
            <person name="Glavina del Rio T."/>
            <person name="Tice H."/>
            <person name="Bruce D."/>
            <person name="Goodwin L."/>
            <person name="Pitluck S."/>
            <person name="Davenport K."/>
            <person name="Brettin T."/>
            <person name="Detter J.C."/>
            <person name="Han C."/>
            <person name="Tapia R."/>
            <person name="Larimer F."/>
            <person name="Land M."/>
            <person name="Hauser L."/>
            <person name="Kyrpides N."/>
            <person name="Mikhailova N."/>
            <person name="Kerfeld C."/>
            <person name="Cannon G."/>
            <person name="Heinhort S."/>
        </authorList>
    </citation>
    <scope>NUCLEOTIDE SEQUENCE [LARGE SCALE GENOMIC DNA]</scope>
    <source>
        <strain evidence="2">ATCC 23641 / c2</strain>
    </source>
</reference>
<dbReference type="Pfam" id="PF08282">
    <property type="entry name" value="Hydrolase_3"/>
    <property type="match status" value="1"/>
</dbReference>
<dbReference type="InterPro" id="IPR023214">
    <property type="entry name" value="HAD_sf"/>
</dbReference>
<dbReference type="Gene3D" id="3.40.50.1000">
    <property type="entry name" value="HAD superfamily/HAD-like"/>
    <property type="match status" value="1"/>
</dbReference>
<dbReference type="HOGENOM" id="CLU_142246_0_0_6"/>
<sequence length="160" mass="16434">MLTVEVPGDFNGGTPLSLAHLVLDYNGTIAEDGALIAGVPERLAQLAEHLTIHVITADTHGTAAQKLAGLPVSLHILSPGAQSEAKADFVRALGSKQCVAVGNGRNDALMLQTAVVGVAVVQAEAAAQITLAAADVVCASIEHALDLLIYSKRLVATLRN</sequence>